<evidence type="ECO:0000313" key="2">
    <source>
        <dbReference type="Proteomes" id="UP000434172"/>
    </source>
</evidence>
<accession>A0A8H3ZLL1</accession>
<reference evidence="1 2" key="1">
    <citation type="submission" date="2019-12" db="EMBL/GenBank/DDBJ databases">
        <title>A genome sequence resource for the geographically widespread anthracnose pathogen Colletotrichum asianum.</title>
        <authorList>
            <person name="Meng Y."/>
        </authorList>
    </citation>
    <scope>NUCLEOTIDE SEQUENCE [LARGE SCALE GENOMIC DNA]</scope>
    <source>
        <strain evidence="1 2">ICMP 18580</strain>
    </source>
</reference>
<dbReference type="OrthoDB" id="428577at2759"/>
<proteinExistence type="predicted"/>
<protein>
    <submittedName>
        <fullName evidence="1">WD repeat-containing</fullName>
    </submittedName>
</protein>
<dbReference type="AlphaFoldDB" id="A0A8H3ZLL1"/>
<name>A0A8H3ZLL1_9PEZI</name>
<comment type="caution">
    <text evidence="1">The sequence shown here is derived from an EMBL/GenBank/DDBJ whole genome shotgun (WGS) entry which is preliminary data.</text>
</comment>
<sequence length="432" mass="49301">MLEGITTLAKLEDVLDTWGPGQIMFQTQEPRSPIAVRIGDGFISRPGLDTDNKTCHWGKALKLPIPPLPLDLQREIVVGMLLKENKACTSDEAVCRGNVVMCSIGTHDPYIETAANEYAIQAGYEGVNATFTRVREKRAGKTVKEKHFRELSQLPDLDLLQILDKNWAVRVSFCTLAAQRVPMRHMIGDLFPVFVEKSLESQDREMWDKLKRDLVERFNGSKSNSKSLRPWLKSLDESVLSFVLKISKEIIRRLVDTGISPCGQFFQVAWPDDNATFEGVRVPINETTTKWMAILEDSKDSATFAYITKACLVSPEALCRGPKPSLADRVSFLETAVLCHTREPPEQWTLCHEKKYYFERTGNLRYWVRVEKDANIATKPATLVRLHKLEHFPSDVGFRLMENRRSTEMRIRETGLSDRKAEPVRILSRKMF</sequence>
<keyword evidence="2" id="KW-1185">Reference proteome</keyword>
<organism evidence="1 2">
    <name type="scientific">Colletotrichum asianum</name>
    <dbReference type="NCBI Taxonomy" id="702518"/>
    <lineage>
        <taxon>Eukaryota</taxon>
        <taxon>Fungi</taxon>
        <taxon>Dikarya</taxon>
        <taxon>Ascomycota</taxon>
        <taxon>Pezizomycotina</taxon>
        <taxon>Sordariomycetes</taxon>
        <taxon>Hypocreomycetidae</taxon>
        <taxon>Glomerellales</taxon>
        <taxon>Glomerellaceae</taxon>
        <taxon>Colletotrichum</taxon>
        <taxon>Colletotrichum gloeosporioides species complex</taxon>
    </lineage>
</organism>
<evidence type="ECO:0000313" key="1">
    <source>
        <dbReference type="EMBL" id="KAF0323828.1"/>
    </source>
</evidence>
<gene>
    <name evidence="1" type="ORF">GQ607_009037</name>
</gene>
<dbReference type="EMBL" id="WOWK01000049">
    <property type="protein sequence ID" value="KAF0323828.1"/>
    <property type="molecule type" value="Genomic_DNA"/>
</dbReference>
<dbReference type="Proteomes" id="UP000434172">
    <property type="component" value="Unassembled WGS sequence"/>
</dbReference>